<dbReference type="EMBL" id="PKMF04000165">
    <property type="protein sequence ID" value="KAK7845809.1"/>
    <property type="molecule type" value="Genomic_DNA"/>
</dbReference>
<proteinExistence type="predicted"/>
<evidence type="ECO:0000313" key="3">
    <source>
        <dbReference type="Proteomes" id="UP000237347"/>
    </source>
</evidence>
<comment type="caution">
    <text evidence="2">The sequence shown here is derived from an EMBL/GenBank/DDBJ whole genome shotgun (WGS) entry which is preliminary data.</text>
</comment>
<sequence length="129" mass="14842">MFKSILKSLESTLDGVAPVVQEIRRLSLALGHPEKETKRTNEEGKELVLKCSKIKRWSWNYCFKAYSYSIKLKKLNNTTEKFCQIDLTVQNTRTAFETLIKVNQNTTTVLETAAKVDLVLEEVTRQNSE</sequence>
<dbReference type="Proteomes" id="UP000237347">
    <property type="component" value="Unassembled WGS sequence"/>
</dbReference>
<dbReference type="Pfam" id="PF05659">
    <property type="entry name" value="RPW8"/>
    <property type="match status" value="1"/>
</dbReference>
<dbReference type="InterPro" id="IPR008808">
    <property type="entry name" value="Powdery_mildew-R_dom"/>
</dbReference>
<accession>A0AAW0L4S9</accession>
<dbReference type="PROSITE" id="PS51153">
    <property type="entry name" value="RPW8"/>
    <property type="match status" value="1"/>
</dbReference>
<evidence type="ECO:0000313" key="2">
    <source>
        <dbReference type="EMBL" id="KAK7845809.1"/>
    </source>
</evidence>
<name>A0AAW0L4S9_QUESU</name>
<reference evidence="2 3" key="1">
    <citation type="journal article" date="2018" name="Sci. Data">
        <title>The draft genome sequence of cork oak.</title>
        <authorList>
            <person name="Ramos A.M."/>
            <person name="Usie A."/>
            <person name="Barbosa P."/>
            <person name="Barros P.M."/>
            <person name="Capote T."/>
            <person name="Chaves I."/>
            <person name="Simoes F."/>
            <person name="Abreu I."/>
            <person name="Carrasquinho I."/>
            <person name="Faro C."/>
            <person name="Guimaraes J.B."/>
            <person name="Mendonca D."/>
            <person name="Nobrega F."/>
            <person name="Rodrigues L."/>
            <person name="Saibo N.J.M."/>
            <person name="Varela M.C."/>
            <person name="Egas C."/>
            <person name="Matos J."/>
            <person name="Miguel C.M."/>
            <person name="Oliveira M.M."/>
            <person name="Ricardo C.P."/>
            <person name="Goncalves S."/>
        </authorList>
    </citation>
    <scope>NUCLEOTIDE SEQUENCE [LARGE SCALE GENOMIC DNA]</scope>
    <source>
        <strain evidence="3">cv. HL8</strain>
    </source>
</reference>
<organism evidence="2 3">
    <name type="scientific">Quercus suber</name>
    <name type="common">Cork oak</name>
    <dbReference type="NCBI Taxonomy" id="58331"/>
    <lineage>
        <taxon>Eukaryota</taxon>
        <taxon>Viridiplantae</taxon>
        <taxon>Streptophyta</taxon>
        <taxon>Embryophyta</taxon>
        <taxon>Tracheophyta</taxon>
        <taxon>Spermatophyta</taxon>
        <taxon>Magnoliopsida</taxon>
        <taxon>eudicotyledons</taxon>
        <taxon>Gunneridae</taxon>
        <taxon>Pentapetalae</taxon>
        <taxon>rosids</taxon>
        <taxon>fabids</taxon>
        <taxon>Fagales</taxon>
        <taxon>Fagaceae</taxon>
        <taxon>Quercus</taxon>
    </lineage>
</organism>
<gene>
    <name evidence="2" type="ORF">CFP56_008908</name>
</gene>
<dbReference type="AlphaFoldDB" id="A0AAW0L4S9"/>
<protein>
    <submittedName>
        <fullName evidence="2">Disease resistance protein</fullName>
    </submittedName>
</protein>
<keyword evidence="3" id="KW-1185">Reference proteome</keyword>
<feature type="domain" description="RPW8" evidence="1">
    <location>
        <begin position="1"/>
        <end position="121"/>
    </location>
</feature>
<evidence type="ECO:0000259" key="1">
    <source>
        <dbReference type="PROSITE" id="PS51153"/>
    </source>
</evidence>